<proteinExistence type="predicted"/>
<keyword evidence="1" id="KW-0863">Zinc-finger</keyword>
<dbReference type="Pfam" id="PF14223">
    <property type="entry name" value="Retrotran_gag_2"/>
    <property type="match status" value="1"/>
</dbReference>
<dbReference type="PANTHER" id="PTHR35317">
    <property type="entry name" value="OS04G0629600 PROTEIN"/>
    <property type="match status" value="1"/>
</dbReference>
<gene>
    <name evidence="3" type="ORF">M0R45_016658</name>
</gene>
<name>A0AAW1XT88_RUBAR</name>
<dbReference type="Pfam" id="PF00098">
    <property type="entry name" value="zf-CCHC"/>
    <property type="match status" value="1"/>
</dbReference>
<dbReference type="SUPFAM" id="SSF57756">
    <property type="entry name" value="Retrovirus zinc finger-like domains"/>
    <property type="match status" value="1"/>
</dbReference>
<dbReference type="InterPro" id="IPR001878">
    <property type="entry name" value="Znf_CCHC"/>
</dbReference>
<evidence type="ECO:0000313" key="4">
    <source>
        <dbReference type="Proteomes" id="UP001457282"/>
    </source>
</evidence>
<dbReference type="SMART" id="SM00343">
    <property type="entry name" value="ZnF_C2HC"/>
    <property type="match status" value="1"/>
</dbReference>
<dbReference type="EMBL" id="JBEDUW010000003">
    <property type="protein sequence ID" value="KAK9939980.1"/>
    <property type="molecule type" value="Genomic_DNA"/>
</dbReference>
<dbReference type="InterPro" id="IPR036875">
    <property type="entry name" value="Znf_CCHC_sf"/>
</dbReference>
<keyword evidence="1" id="KW-0479">Metal-binding</keyword>
<keyword evidence="4" id="KW-1185">Reference proteome</keyword>
<protein>
    <recommendedName>
        <fullName evidence="2">CCHC-type domain-containing protein</fullName>
    </recommendedName>
</protein>
<accession>A0AAW1XT88</accession>
<organism evidence="3 4">
    <name type="scientific">Rubus argutus</name>
    <name type="common">Southern blackberry</name>
    <dbReference type="NCBI Taxonomy" id="59490"/>
    <lineage>
        <taxon>Eukaryota</taxon>
        <taxon>Viridiplantae</taxon>
        <taxon>Streptophyta</taxon>
        <taxon>Embryophyta</taxon>
        <taxon>Tracheophyta</taxon>
        <taxon>Spermatophyta</taxon>
        <taxon>Magnoliopsida</taxon>
        <taxon>eudicotyledons</taxon>
        <taxon>Gunneridae</taxon>
        <taxon>Pentapetalae</taxon>
        <taxon>rosids</taxon>
        <taxon>fabids</taxon>
        <taxon>Rosales</taxon>
        <taxon>Rosaceae</taxon>
        <taxon>Rosoideae</taxon>
        <taxon>Rosoideae incertae sedis</taxon>
        <taxon>Rubus</taxon>
    </lineage>
</organism>
<dbReference type="GO" id="GO:0003676">
    <property type="term" value="F:nucleic acid binding"/>
    <property type="evidence" value="ECO:0007669"/>
    <property type="project" value="InterPro"/>
</dbReference>
<evidence type="ECO:0000313" key="3">
    <source>
        <dbReference type="EMBL" id="KAK9939980.1"/>
    </source>
</evidence>
<evidence type="ECO:0000259" key="2">
    <source>
        <dbReference type="PROSITE" id="PS50158"/>
    </source>
</evidence>
<reference evidence="3 4" key="1">
    <citation type="journal article" date="2023" name="G3 (Bethesda)">
        <title>A chromosome-length genome assembly and annotation of blackberry (Rubus argutus, cv. 'Hillquist').</title>
        <authorList>
            <person name="Bruna T."/>
            <person name="Aryal R."/>
            <person name="Dudchenko O."/>
            <person name="Sargent D.J."/>
            <person name="Mead D."/>
            <person name="Buti M."/>
            <person name="Cavallini A."/>
            <person name="Hytonen T."/>
            <person name="Andres J."/>
            <person name="Pham M."/>
            <person name="Weisz D."/>
            <person name="Mascagni F."/>
            <person name="Usai G."/>
            <person name="Natali L."/>
            <person name="Bassil N."/>
            <person name="Fernandez G.E."/>
            <person name="Lomsadze A."/>
            <person name="Armour M."/>
            <person name="Olukolu B."/>
            <person name="Poorten T."/>
            <person name="Britton C."/>
            <person name="Davik J."/>
            <person name="Ashrafi H."/>
            <person name="Aiden E.L."/>
            <person name="Borodovsky M."/>
            <person name="Worthington M."/>
        </authorList>
    </citation>
    <scope>NUCLEOTIDE SEQUENCE [LARGE SCALE GENOMIC DNA]</scope>
    <source>
        <strain evidence="3">PI 553951</strain>
    </source>
</reference>
<dbReference type="PANTHER" id="PTHR35317:SF42">
    <property type="entry name" value="RETROTRANSPOSON GAG DOMAIN-CONTAINING PROTEIN"/>
    <property type="match status" value="1"/>
</dbReference>
<dbReference type="AlphaFoldDB" id="A0AAW1XT88"/>
<dbReference type="PROSITE" id="PS50158">
    <property type="entry name" value="ZF_CCHC"/>
    <property type="match status" value="1"/>
</dbReference>
<dbReference type="Proteomes" id="UP001457282">
    <property type="component" value="Unassembled WGS sequence"/>
</dbReference>
<dbReference type="Gene3D" id="4.10.60.10">
    <property type="entry name" value="Zinc finger, CCHC-type"/>
    <property type="match status" value="1"/>
</dbReference>
<evidence type="ECO:0000256" key="1">
    <source>
        <dbReference type="PROSITE-ProRule" id="PRU00047"/>
    </source>
</evidence>
<feature type="domain" description="CCHC-type" evidence="2">
    <location>
        <begin position="214"/>
        <end position="228"/>
    </location>
</feature>
<sequence length="248" mass="28399">MYHLDWPLYKRQPAALTATSSEKERDYFEEWHRQNRVAKNVMKKTMSDTIRGSIEEPPLATDFMTAIGERFQESEKAQTTTLLNKLLSTKYTGSGSIREHILKLVDYATKLKALKIPVSDDMIIHHALNSLPDSFEHLNTTYLAQKDKWTLNELISVCVQVEDRLKKEKTDKGAVVNLVGKSKWKGKFKGKKFNPKAALAPASASKIHKPYEMKCYFCRKPGHIKKDCTGFKAWLVKKGIHKEEGTKK</sequence>
<comment type="caution">
    <text evidence="3">The sequence shown here is derived from an EMBL/GenBank/DDBJ whole genome shotgun (WGS) entry which is preliminary data.</text>
</comment>
<dbReference type="GO" id="GO:0008270">
    <property type="term" value="F:zinc ion binding"/>
    <property type="evidence" value="ECO:0007669"/>
    <property type="project" value="UniProtKB-KW"/>
</dbReference>
<keyword evidence="1" id="KW-0862">Zinc</keyword>